<feature type="region of interest" description="Disordered" evidence="1">
    <location>
        <begin position="57"/>
        <end position="89"/>
    </location>
</feature>
<protein>
    <submittedName>
        <fullName evidence="2">Uncharacterized protein</fullName>
    </submittedName>
</protein>
<gene>
    <name evidence="2" type="ORF">D3230_08830</name>
</gene>
<evidence type="ECO:0000256" key="1">
    <source>
        <dbReference type="SAM" id="MobiDB-lite"/>
    </source>
</evidence>
<dbReference type="EMBL" id="QYAC01000004">
    <property type="protein sequence ID" value="MBL3679390.1"/>
    <property type="molecule type" value="Genomic_DNA"/>
</dbReference>
<proteinExistence type="predicted"/>
<dbReference type="Proteomes" id="UP001645859">
    <property type="component" value="Unassembled WGS sequence"/>
</dbReference>
<comment type="caution">
    <text evidence="2">The sequence shown here is derived from an EMBL/GenBank/DDBJ whole genome shotgun (WGS) entry which is preliminary data.</text>
</comment>
<organism evidence="2 3">
    <name type="scientific">Leucobacter chromiireducens subsp. solipictus</name>
    <dbReference type="NCBI Taxonomy" id="398235"/>
    <lineage>
        <taxon>Bacteria</taxon>
        <taxon>Bacillati</taxon>
        <taxon>Actinomycetota</taxon>
        <taxon>Actinomycetes</taxon>
        <taxon>Micrococcales</taxon>
        <taxon>Microbacteriaceae</taxon>
        <taxon>Leucobacter</taxon>
    </lineage>
</organism>
<evidence type="ECO:0000313" key="3">
    <source>
        <dbReference type="Proteomes" id="UP001645859"/>
    </source>
</evidence>
<sequence length="89" mass="9434">MPLPRIARLLRRSGHRGAAMLLQEAADAAVSEIGEWGTAWHPDGALDAWRAAIRARITPRGPGHPGGAAGAWPDSAEAPNTGRRPWPLS</sequence>
<keyword evidence="3" id="KW-1185">Reference proteome</keyword>
<reference evidence="2 3" key="1">
    <citation type="submission" date="2018-09" db="EMBL/GenBank/DDBJ databases">
        <title>Comparative genomics of Leucobacter spp.</title>
        <authorList>
            <person name="Reis A.C."/>
            <person name="Kolvenbach B.A."/>
            <person name="Corvini P.F.X."/>
            <person name="Nunes O.C."/>
        </authorList>
    </citation>
    <scope>NUCLEOTIDE SEQUENCE [LARGE SCALE GENOMIC DNA]</scope>
    <source>
        <strain evidence="2 3">TAN 31504</strain>
    </source>
</reference>
<accession>A0ABS1SFQ7</accession>
<evidence type="ECO:0000313" key="2">
    <source>
        <dbReference type="EMBL" id="MBL3679390.1"/>
    </source>
</evidence>
<name>A0ABS1SFQ7_9MICO</name>